<sequence length="222" mass="24903">MRKSHRYGKPSFKVPNQLILDGSLSFSARRMGVALYGHHNPFGACRKSLKQLAALASCTITTARKALDELESSGYITRCRHYRYDEKLNRLVYDQYTYHCDLKFDGGYTLIPRDLFGHALKNSTFVLCLYLYLRAGNGTRAFPSLNRISKELWMAISTACRALKALTGTGIILAQLCIKANKAHSNNSYFFLCVSSVTAHTAQSAPFNVGRVLFTLLPSLCW</sequence>
<dbReference type="InterPro" id="IPR036390">
    <property type="entry name" value="WH_DNA-bd_sf"/>
</dbReference>
<name>A0A212IVM2_9FIRM</name>
<evidence type="ECO:0008006" key="2">
    <source>
        <dbReference type="Google" id="ProtNLM"/>
    </source>
</evidence>
<proteinExistence type="predicted"/>
<dbReference type="EMBL" id="FLUN01000001">
    <property type="protein sequence ID" value="SBV91234.1"/>
    <property type="molecule type" value="Genomic_DNA"/>
</dbReference>
<dbReference type="AlphaFoldDB" id="A0A212IVM2"/>
<dbReference type="SUPFAM" id="SSF46785">
    <property type="entry name" value="Winged helix' DNA-binding domain"/>
    <property type="match status" value="1"/>
</dbReference>
<accession>A0A212IVM2</accession>
<protein>
    <recommendedName>
        <fullName evidence="2">Helix-turn-helix domain</fullName>
    </recommendedName>
</protein>
<evidence type="ECO:0000313" key="1">
    <source>
        <dbReference type="EMBL" id="SBV91234.1"/>
    </source>
</evidence>
<gene>
    <name evidence="1" type="ORF">KL86CLO1_10092</name>
</gene>
<organism evidence="1">
    <name type="scientific">uncultured Eubacteriales bacterium</name>
    <dbReference type="NCBI Taxonomy" id="172733"/>
    <lineage>
        <taxon>Bacteria</taxon>
        <taxon>Bacillati</taxon>
        <taxon>Bacillota</taxon>
        <taxon>Clostridia</taxon>
        <taxon>Eubacteriales</taxon>
        <taxon>environmental samples</taxon>
    </lineage>
</organism>
<reference evidence="1" key="1">
    <citation type="submission" date="2016-04" db="EMBL/GenBank/DDBJ databases">
        <authorList>
            <person name="Evans L.H."/>
            <person name="Alamgir A."/>
            <person name="Owens N."/>
            <person name="Weber N.D."/>
            <person name="Virtaneva K."/>
            <person name="Barbian K."/>
            <person name="Babar A."/>
            <person name="Rosenke K."/>
        </authorList>
    </citation>
    <scope>NUCLEOTIDE SEQUENCE</scope>
    <source>
        <strain evidence="1">86</strain>
    </source>
</reference>